<reference evidence="1 2" key="1">
    <citation type="submission" date="2024-05" db="EMBL/GenBank/DDBJ databases">
        <authorList>
            <person name="Wallberg A."/>
        </authorList>
    </citation>
    <scope>NUCLEOTIDE SEQUENCE [LARGE SCALE GENOMIC DNA]</scope>
</reference>
<dbReference type="Proteomes" id="UP001497623">
    <property type="component" value="Unassembled WGS sequence"/>
</dbReference>
<evidence type="ECO:0000313" key="2">
    <source>
        <dbReference type="Proteomes" id="UP001497623"/>
    </source>
</evidence>
<accession>A0AAV2S282</accession>
<gene>
    <name evidence="1" type="ORF">MNOR_LOCUS31278</name>
</gene>
<protein>
    <submittedName>
        <fullName evidence="1">Uncharacterized protein</fullName>
    </submittedName>
</protein>
<name>A0AAV2S282_MEGNR</name>
<proteinExistence type="predicted"/>
<sequence length="114" mass="12981">MGQLKIFGGQRPPRIMCGLHYNLTTRLNLFIIPLLIYIQLQQVGDSSQNFPSRCFLPIGKNEYCAALRPQWFFISPKGPPMYMWQPFGLPFSINLPLKMEGRETGICECGALKS</sequence>
<organism evidence="1 2">
    <name type="scientific">Meganyctiphanes norvegica</name>
    <name type="common">Northern krill</name>
    <name type="synonym">Thysanopoda norvegica</name>
    <dbReference type="NCBI Taxonomy" id="48144"/>
    <lineage>
        <taxon>Eukaryota</taxon>
        <taxon>Metazoa</taxon>
        <taxon>Ecdysozoa</taxon>
        <taxon>Arthropoda</taxon>
        <taxon>Crustacea</taxon>
        <taxon>Multicrustacea</taxon>
        <taxon>Malacostraca</taxon>
        <taxon>Eumalacostraca</taxon>
        <taxon>Eucarida</taxon>
        <taxon>Euphausiacea</taxon>
        <taxon>Euphausiidae</taxon>
        <taxon>Meganyctiphanes</taxon>
    </lineage>
</organism>
<keyword evidence="2" id="KW-1185">Reference proteome</keyword>
<evidence type="ECO:0000313" key="1">
    <source>
        <dbReference type="EMBL" id="CAL4154096.1"/>
    </source>
</evidence>
<dbReference type="EMBL" id="CAXKWB010039991">
    <property type="protein sequence ID" value="CAL4154096.1"/>
    <property type="molecule type" value="Genomic_DNA"/>
</dbReference>
<comment type="caution">
    <text evidence="1">The sequence shown here is derived from an EMBL/GenBank/DDBJ whole genome shotgun (WGS) entry which is preliminary data.</text>
</comment>
<dbReference type="AlphaFoldDB" id="A0AAV2S282"/>